<sequence>MAKLNFWNREFGRNIRFKVILVFIFITILLLAIIISKHLLTYENLSVQSKQYQNGIFGRSVFEQNPNATLGNRADPNYRIHFPLDHRPHVDFDIEWWYLTANLHGVDEEDKPQYFGLQWTLFRFRNPAQLKFEDAENTWGNQHIYMAHASVHSKDKHWFAEKFARGAVGNAGTMDEPFELFIDNWQWINTEDEQNLLPAKLHFSIPLVAQKSDAQVAPNSNNSNSEKHVETLSVTLNLSQSGPYVKHGDNGYSIKSSNGQHASHYYSAPFVDVAGQFKILNTESKSAISVSGKAWFDQEWTSQLLDTATLGWDWLSLHLQDGSKVMAFRMRLRDQEDHITGSYISPKGVLTTLAPASIQLTPENFTVVNSKRLPLSWRLTIPSRNIDIQIKSRKTEQWNPAFVSYYEGMVEVSGSHLGEGFLELTGY</sequence>
<dbReference type="EMBL" id="JAVRHX010000007">
    <property type="protein sequence ID" value="MDT0596405.1"/>
    <property type="molecule type" value="Genomic_DNA"/>
</dbReference>
<dbReference type="Gene3D" id="2.40.370.10">
    <property type="entry name" value="AttH-like domain"/>
    <property type="match status" value="2"/>
</dbReference>
<reference evidence="3 4" key="1">
    <citation type="submission" date="2023-09" db="EMBL/GenBank/DDBJ databases">
        <authorList>
            <person name="Rey-Velasco X."/>
        </authorList>
    </citation>
    <scope>NUCLEOTIDE SEQUENCE [LARGE SCALE GENOMIC DNA]</scope>
    <source>
        <strain evidence="3 4">P117</strain>
    </source>
</reference>
<evidence type="ECO:0000256" key="1">
    <source>
        <dbReference type="SAM" id="Phobius"/>
    </source>
</evidence>
<dbReference type="Proteomes" id="UP001253545">
    <property type="component" value="Unassembled WGS sequence"/>
</dbReference>
<feature type="domain" description="AttH" evidence="2">
    <location>
        <begin position="94"/>
        <end position="302"/>
    </location>
</feature>
<dbReference type="InterPro" id="IPR023374">
    <property type="entry name" value="AttH-like_dom_sf"/>
</dbReference>
<dbReference type="SUPFAM" id="SSF159245">
    <property type="entry name" value="AttH-like"/>
    <property type="match status" value="1"/>
</dbReference>
<comment type="caution">
    <text evidence="3">The sequence shown here is derived from an EMBL/GenBank/DDBJ whole genome shotgun (WGS) entry which is preliminary data.</text>
</comment>
<evidence type="ECO:0000313" key="4">
    <source>
        <dbReference type="Proteomes" id="UP001253545"/>
    </source>
</evidence>
<proteinExistence type="predicted"/>
<protein>
    <submittedName>
        <fullName evidence="3">Lipocalin-like domain-containing protein</fullName>
    </submittedName>
</protein>
<dbReference type="InterPro" id="IPR010791">
    <property type="entry name" value="AttH_dom"/>
</dbReference>
<evidence type="ECO:0000313" key="3">
    <source>
        <dbReference type="EMBL" id="MDT0596405.1"/>
    </source>
</evidence>
<keyword evidence="4" id="KW-1185">Reference proteome</keyword>
<gene>
    <name evidence="3" type="ORF">RM552_16235</name>
</gene>
<name>A0ABU2ZVH2_9ALTE</name>
<keyword evidence="1" id="KW-0812">Transmembrane</keyword>
<evidence type="ECO:0000259" key="2">
    <source>
        <dbReference type="Pfam" id="PF07143"/>
    </source>
</evidence>
<dbReference type="Pfam" id="PF07143">
    <property type="entry name" value="CrtC"/>
    <property type="match status" value="1"/>
</dbReference>
<dbReference type="PANTHER" id="PTHR38591">
    <property type="entry name" value="HYDROLASE"/>
    <property type="match status" value="1"/>
</dbReference>
<dbReference type="RefSeq" id="WP_311369932.1">
    <property type="nucleotide sequence ID" value="NZ_JAVRHX010000007.1"/>
</dbReference>
<dbReference type="PANTHER" id="PTHR38591:SF1">
    <property type="entry name" value="BLL1000 PROTEIN"/>
    <property type="match status" value="1"/>
</dbReference>
<feature type="transmembrane region" description="Helical" evidence="1">
    <location>
        <begin position="20"/>
        <end position="40"/>
    </location>
</feature>
<organism evidence="3 4">
    <name type="scientific">Glaciecola petra</name>
    <dbReference type="NCBI Taxonomy" id="3075602"/>
    <lineage>
        <taxon>Bacteria</taxon>
        <taxon>Pseudomonadati</taxon>
        <taxon>Pseudomonadota</taxon>
        <taxon>Gammaproteobacteria</taxon>
        <taxon>Alteromonadales</taxon>
        <taxon>Alteromonadaceae</taxon>
        <taxon>Glaciecola</taxon>
    </lineage>
</organism>
<dbReference type="Pfam" id="PF17186">
    <property type="entry name" value="Lipocalin_9"/>
    <property type="match status" value="1"/>
</dbReference>
<accession>A0ABU2ZVH2</accession>
<keyword evidence="1" id="KW-1133">Transmembrane helix</keyword>
<keyword evidence="1" id="KW-0472">Membrane</keyword>